<accession>A0A9Q5ZFZ5</accession>
<evidence type="ECO:0000313" key="1">
    <source>
        <dbReference type="EMBL" id="PHK06727.1"/>
    </source>
</evidence>
<reference evidence="1 2" key="1">
    <citation type="submission" date="2015-02" db="EMBL/GenBank/DDBJ databases">
        <title>Nostoc linckia genome annotation.</title>
        <authorList>
            <person name="Zhou Z."/>
        </authorList>
    </citation>
    <scope>NUCLEOTIDE SEQUENCE [LARGE SCALE GENOMIC DNA]</scope>
    <source>
        <strain evidence="2">z8</strain>
    </source>
</reference>
<dbReference type="EMBL" id="LAHD01000005">
    <property type="protein sequence ID" value="PHK06727.1"/>
    <property type="molecule type" value="Genomic_DNA"/>
</dbReference>
<dbReference type="GeneID" id="57094427"/>
<dbReference type="RefSeq" id="WP_099066509.1">
    <property type="nucleotide sequence ID" value="NZ_LAHD01000005.1"/>
</dbReference>
<gene>
    <name evidence="1" type="ORF">VF08_03040</name>
</gene>
<evidence type="ECO:0000313" key="2">
    <source>
        <dbReference type="Proteomes" id="UP000222310"/>
    </source>
</evidence>
<comment type="caution">
    <text evidence="1">The sequence shown here is derived from an EMBL/GenBank/DDBJ whole genome shotgun (WGS) entry which is preliminary data.</text>
</comment>
<organism evidence="1 2">
    <name type="scientific">Nostoc linckia z8</name>
    <dbReference type="NCBI Taxonomy" id="1628746"/>
    <lineage>
        <taxon>Bacteria</taxon>
        <taxon>Bacillati</taxon>
        <taxon>Cyanobacteriota</taxon>
        <taxon>Cyanophyceae</taxon>
        <taxon>Nostocales</taxon>
        <taxon>Nostocaceae</taxon>
        <taxon>Nostoc</taxon>
    </lineage>
</organism>
<protein>
    <submittedName>
        <fullName evidence="1">Uncharacterized protein</fullName>
    </submittedName>
</protein>
<sequence length="775" mass="87595">MPAIARTNYVKSDIVKNPPLLPIPMYSGGVGWNLNFEGFPSGSLEYTNVSDQDLQQFELTYNHRINNTTRKIYLKIYGIDFEVESYGYDRKGVVWKSNLINTYTISVGLKSRWQDLVTQDIKVFKLVPLGSVSVGIGTICAFVGVPYSGERFDVAIPSNADKDYAVTIDAVVKDYARINGCYVSFTEGVELKSLSSGGKSWQLGNQEVITDGKNTLTDFIGYRDTELTWGSGENKNIDATPESTFSLKEPVIQTLEEVDEDLEKPPEGSLVLKNMTDCHDLQGQKKTKRKTTLVNGNTSKEEIWIWAFEYLAEDICLENGLPFSSKPEDYWRLIEYQKTEHKYERIDGLTLNIKAKDPDPRYANTDLSGFVYLVVHPDYENFVSYSGTSGTFNSNAKYLTEINATGWRRFRFIQESDQDLVTLYSDDPRYELAKFKQIPSESSTAYSLINSRSLYEDTEQNLPFSVEWKFYTELEPRIKEKIDSFRQEISSNGKVGILYPDPNFVEPMSILVESRKVSSFAYTPHPESTPDAPLAPLTTGEESFYITERTIIDINKYKEKISEYSTQNSGFSDLTEKVVFKDLSGRLPEATTRKSDWEKRDGTQSTRVIQPKKQRYFMTSDDSSLISKGGSRSYPLATTYGEALKAALTELKIEGMQKDTCQRSVFSFYPNMCDGDRVVTELDRFQNLGDWRIISASFKLSFKGVATKFGLVPICQSDPISLSLGLVRARTIEVDKKDAPTEGDDNSTDPKMIVSGGTTTKLGKVLINSPNRRKY</sequence>
<name>A0A9Q5ZFZ5_NOSLI</name>
<proteinExistence type="predicted"/>
<dbReference type="AlphaFoldDB" id="A0A9Q5ZFZ5"/>
<dbReference type="Proteomes" id="UP000222310">
    <property type="component" value="Unassembled WGS sequence"/>
</dbReference>